<protein>
    <submittedName>
        <fullName evidence="5">FadR/GntR family transcriptional regulator</fullName>
    </submittedName>
</protein>
<dbReference type="InterPro" id="IPR011711">
    <property type="entry name" value="GntR_C"/>
</dbReference>
<dbReference type="PANTHER" id="PTHR43537:SF5">
    <property type="entry name" value="UXU OPERON TRANSCRIPTIONAL REGULATOR"/>
    <property type="match status" value="1"/>
</dbReference>
<dbReference type="PRINTS" id="PR00035">
    <property type="entry name" value="HTHGNTR"/>
</dbReference>
<dbReference type="SMART" id="SM00345">
    <property type="entry name" value="HTH_GNTR"/>
    <property type="match status" value="1"/>
</dbReference>
<organism evidence="5 6">
    <name type="scientific">Fodinicurvata halophila</name>
    <dbReference type="NCBI Taxonomy" id="1419723"/>
    <lineage>
        <taxon>Bacteria</taxon>
        <taxon>Pseudomonadati</taxon>
        <taxon>Pseudomonadota</taxon>
        <taxon>Alphaproteobacteria</taxon>
        <taxon>Rhodospirillales</taxon>
        <taxon>Rhodovibrionaceae</taxon>
        <taxon>Fodinicurvata</taxon>
    </lineage>
</organism>
<keyword evidence="6" id="KW-1185">Reference proteome</keyword>
<accession>A0ABV8UHG7</accession>
<dbReference type="EMBL" id="JBHSCW010000001">
    <property type="protein sequence ID" value="MFC4350355.1"/>
    <property type="molecule type" value="Genomic_DNA"/>
</dbReference>
<evidence type="ECO:0000256" key="1">
    <source>
        <dbReference type="ARBA" id="ARBA00023015"/>
    </source>
</evidence>
<dbReference type="SMART" id="SM00895">
    <property type="entry name" value="FCD"/>
    <property type="match status" value="1"/>
</dbReference>
<dbReference type="Proteomes" id="UP001595799">
    <property type="component" value="Unassembled WGS sequence"/>
</dbReference>
<dbReference type="SUPFAM" id="SSF48008">
    <property type="entry name" value="GntR ligand-binding domain-like"/>
    <property type="match status" value="1"/>
</dbReference>
<evidence type="ECO:0000256" key="2">
    <source>
        <dbReference type="ARBA" id="ARBA00023125"/>
    </source>
</evidence>
<dbReference type="PROSITE" id="PS50949">
    <property type="entry name" value="HTH_GNTR"/>
    <property type="match status" value="1"/>
</dbReference>
<comment type="caution">
    <text evidence="5">The sequence shown here is derived from an EMBL/GenBank/DDBJ whole genome shotgun (WGS) entry which is preliminary data.</text>
</comment>
<dbReference type="CDD" id="cd07377">
    <property type="entry name" value="WHTH_GntR"/>
    <property type="match status" value="1"/>
</dbReference>
<dbReference type="Gene3D" id="1.10.10.10">
    <property type="entry name" value="Winged helix-like DNA-binding domain superfamily/Winged helix DNA-binding domain"/>
    <property type="match status" value="1"/>
</dbReference>
<proteinExistence type="predicted"/>
<keyword evidence="2" id="KW-0238">DNA-binding</keyword>
<keyword evidence="1" id="KW-0805">Transcription regulation</keyword>
<dbReference type="Pfam" id="PF07729">
    <property type="entry name" value="FCD"/>
    <property type="match status" value="1"/>
</dbReference>
<dbReference type="Pfam" id="PF00392">
    <property type="entry name" value="GntR"/>
    <property type="match status" value="1"/>
</dbReference>
<name>A0ABV8UHG7_9PROT</name>
<evidence type="ECO:0000256" key="3">
    <source>
        <dbReference type="ARBA" id="ARBA00023163"/>
    </source>
</evidence>
<sequence length="273" mass="30719">MTAQTLTYQAAPQRPQKRSDWIVEQIKRWIVEEGKRPGDKLPHEKELIRLFSAGRGTVREALKSLEVQGLIVNMPGADGGAVLSEVPYARAMHLLRNYFHSKTVTFAQVYAARKFVEPEVAATAVGHLSARDFEQLQASIDVCQYRGRERQAQRKAQRTAELDFHDIIARACPNPLLAFIGRFLNDVLRDLVVLSAENFTRHGDFLAQNCRYHASVLEALKRGDPDAVRALMHEHMVDAESYMIELDAQIEGTWLGPPRMRDEDASVLPGSSS</sequence>
<evidence type="ECO:0000313" key="5">
    <source>
        <dbReference type="EMBL" id="MFC4350355.1"/>
    </source>
</evidence>
<keyword evidence="3" id="KW-0804">Transcription</keyword>
<dbReference type="InterPro" id="IPR008920">
    <property type="entry name" value="TF_FadR/GntR_C"/>
</dbReference>
<dbReference type="PANTHER" id="PTHR43537">
    <property type="entry name" value="TRANSCRIPTIONAL REGULATOR, GNTR FAMILY"/>
    <property type="match status" value="1"/>
</dbReference>
<feature type="domain" description="HTH gntR-type" evidence="4">
    <location>
        <begin position="16"/>
        <end position="86"/>
    </location>
</feature>
<gene>
    <name evidence="5" type="ORF">ACFOW6_02235</name>
</gene>
<evidence type="ECO:0000259" key="4">
    <source>
        <dbReference type="PROSITE" id="PS50949"/>
    </source>
</evidence>
<dbReference type="InterPro" id="IPR000524">
    <property type="entry name" value="Tscrpt_reg_HTH_GntR"/>
</dbReference>
<dbReference type="Gene3D" id="1.20.120.530">
    <property type="entry name" value="GntR ligand-binding domain-like"/>
    <property type="match status" value="1"/>
</dbReference>
<dbReference type="SUPFAM" id="SSF46785">
    <property type="entry name" value="Winged helix' DNA-binding domain"/>
    <property type="match status" value="1"/>
</dbReference>
<evidence type="ECO:0000313" key="6">
    <source>
        <dbReference type="Proteomes" id="UP001595799"/>
    </source>
</evidence>
<dbReference type="InterPro" id="IPR036390">
    <property type="entry name" value="WH_DNA-bd_sf"/>
</dbReference>
<reference evidence="6" key="1">
    <citation type="journal article" date="2019" name="Int. J. Syst. Evol. Microbiol.">
        <title>The Global Catalogue of Microorganisms (GCM) 10K type strain sequencing project: providing services to taxonomists for standard genome sequencing and annotation.</title>
        <authorList>
            <consortium name="The Broad Institute Genomics Platform"/>
            <consortium name="The Broad Institute Genome Sequencing Center for Infectious Disease"/>
            <person name="Wu L."/>
            <person name="Ma J."/>
        </authorList>
    </citation>
    <scope>NUCLEOTIDE SEQUENCE [LARGE SCALE GENOMIC DNA]</scope>
    <source>
        <strain evidence="6">CECT 8472</strain>
    </source>
</reference>
<dbReference type="InterPro" id="IPR036388">
    <property type="entry name" value="WH-like_DNA-bd_sf"/>
</dbReference>
<dbReference type="RefSeq" id="WP_382420694.1">
    <property type="nucleotide sequence ID" value="NZ_JBHSCW010000001.1"/>
</dbReference>